<comment type="similarity">
    <text evidence="11 13">Belongs to the RecA family. RadA subfamily.</text>
</comment>
<dbReference type="GO" id="GO:0006508">
    <property type="term" value="P:proteolysis"/>
    <property type="evidence" value="ECO:0007669"/>
    <property type="project" value="UniProtKB-KW"/>
</dbReference>
<dbReference type="HAMAP" id="MF_01498">
    <property type="entry name" value="RadA_bact"/>
    <property type="match status" value="1"/>
</dbReference>
<keyword evidence="16" id="KW-0645">Protease</keyword>
<dbReference type="Pfam" id="PF13541">
    <property type="entry name" value="ChlI"/>
    <property type="match status" value="1"/>
</dbReference>
<keyword evidence="9 11" id="KW-0238">DNA-binding</keyword>
<gene>
    <name evidence="11" type="primary">radA</name>
</gene>
<dbReference type="Pfam" id="PF18073">
    <property type="entry name" value="Zn_ribbon_LapB"/>
    <property type="match status" value="1"/>
</dbReference>
<dbReference type="PROSITE" id="PS50162">
    <property type="entry name" value="RECA_2"/>
    <property type="match status" value="1"/>
</dbReference>
<evidence type="ECO:0000256" key="9">
    <source>
        <dbReference type="ARBA" id="ARBA00023125"/>
    </source>
</evidence>
<dbReference type="FunFam" id="3.40.50.300:FF:000050">
    <property type="entry name" value="DNA repair protein RadA"/>
    <property type="match status" value="1"/>
</dbReference>
<keyword evidence="3 11" id="KW-0227">DNA damage</keyword>
<keyword evidence="5" id="KW-0378">Hydrolase</keyword>
<comment type="function">
    <text evidence="11">Plays a role in repairing double-strand DNA breaks, probably involving stabilizing or processing branched DNA or blocked replication forks.</text>
</comment>
<evidence type="ECO:0000256" key="3">
    <source>
        <dbReference type="ARBA" id="ARBA00022763"/>
    </source>
</evidence>
<evidence type="ECO:0000313" key="16">
    <source>
        <dbReference type="EMBL" id="ADI16631.1"/>
    </source>
</evidence>
<dbReference type="SUPFAM" id="SSF54211">
    <property type="entry name" value="Ribosomal protein S5 domain 2-like"/>
    <property type="match status" value="1"/>
</dbReference>
<dbReference type="NCBIfam" id="TIGR00416">
    <property type="entry name" value="sms"/>
    <property type="match status" value="1"/>
</dbReference>
<dbReference type="GO" id="GO:0008270">
    <property type="term" value="F:zinc ion binding"/>
    <property type="evidence" value="ECO:0007669"/>
    <property type="project" value="UniProtKB-KW"/>
</dbReference>
<evidence type="ECO:0000256" key="8">
    <source>
        <dbReference type="ARBA" id="ARBA00023016"/>
    </source>
</evidence>
<evidence type="ECO:0000256" key="12">
    <source>
        <dbReference type="NCBIfam" id="TIGR00416"/>
    </source>
</evidence>
<dbReference type="SMART" id="SM00382">
    <property type="entry name" value="AAA"/>
    <property type="match status" value="1"/>
</dbReference>
<dbReference type="AlphaFoldDB" id="E0XQE0"/>
<evidence type="ECO:0000256" key="13">
    <source>
        <dbReference type="RuleBase" id="RU003555"/>
    </source>
</evidence>
<protein>
    <recommendedName>
        <fullName evidence="11 12">DNA repair protein RadA</fullName>
    </recommendedName>
</protein>
<keyword evidence="10 11" id="KW-0234">DNA repair</keyword>
<dbReference type="GO" id="GO:0005524">
    <property type="term" value="F:ATP binding"/>
    <property type="evidence" value="ECO:0007669"/>
    <property type="project" value="UniProtKB-UniRule"/>
</dbReference>
<dbReference type="InterPro" id="IPR027417">
    <property type="entry name" value="P-loop_NTPase"/>
</dbReference>
<dbReference type="InterPro" id="IPR020588">
    <property type="entry name" value="RecA_ATP-bd"/>
</dbReference>
<comment type="domain">
    <text evidence="11">The middle region has homology to RecA with ATPase motifs including the RadA KNRFG motif, while the C-terminus is homologous to Lon protease.</text>
</comment>
<dbReference type="GO" id="GO:0000725">
    <property type="term" value="P:recombinational repair"/>
    <property type="evidence" value="ECO:0007669"/>
    <property type="project" value="UniProtKB-UniRule"/>
</dbReference>
<feature type="compositionally biased region" description="Low complexity" evidence="14">
    <location>
        <begin position="56"/>
        <end position="67"/>
    </location>
</feature>
<keyword evidence="8 11" id="KW-0346">Stress response</keyword>
<feature type="binding site" evidence="11">
    <location>
        <begin position="115"/>
        <end position="122"/>
    </location>
    <ligand>
        <name>ATP</name>
        <dbReference type="ChEBI" id="CHEBI:30616"/>
    </ligand>
</feature>
<reference evidence="16" key="1">
    <citation type="journal article" date="2011" name="Environ. Microbiol.">
        <title>Time-series analyses of Monterey Bay coastal microbial picoplankton using a 'genome proxy' microarray.</title>
        <authorList>
            <person name="Rich V.I."/>
            <person name="Pham V.D."/>
            <person name="Eppley J."/>
            <person name="Shi Y."/>
            <person name="DeLong E.F."/>
        </authorList>
    </citation>
    <scope>NUCLEOTIDE SEQUENCE</scope>
</reference>
<evidence type="ECO:0000256" key="1">
    <source>
        <dbReference type="ARBA" id="ARBA00022723"/>
    </source>
</evidence>
<dbReference type="GO" id="GO:0140664">
    <property type="term" value="F:ATP-dependent DNA damage sensor activity"/>
    <property type="evidence" value="ECO:0007669"/>
    <property type="project" value="InterPro"/>
</dbReference>
<evidence type="ECO:0000256" key="6">
    <source>
        <dbReference type="ARBA" id="ARBA00022833"/>
    </source>
</evidence>
<name>E0XQE0_9DELT</name>
<feature type="domain" description="RecA family profile 1" evidence="15">
    <location>
        <begin position="86"/>
        <end position="235"/>
    </location>
</feature>
<dbReference type="PRINTS" id="PR01874">
    <property type="entry name" value="DNAREPAIRADA"/>
</dbReference>
<dbReference type="InterPro" id="IPR020568">
    <property type="entry name" value="Ribosomal_Su5_D2-typ_SF"/>
</dbReference>
<keyword evidence="6 13" id="KW-0862">Zinc</keyword>
<dbReference type="GO" id="GO:0008233">
    <property type="term" value="F:peptidase activity"/>
    <property type="evidence" value="ECO:0007669"/>
    <property type="project" value="UniProtKB-KW"/>
</dbReference>
<accession>E0XQE0</accession>
<evidence type="ECO:0000259" key="15">
    <source>
        <dbReference type="PROSITE" id="PS50162"/>
    </source>
</evidence>
<dbReference type="Gene3D" id="3.30.230.10">
    <property type="match status" value="1"/>
</dbReference>
<dbReference type="EMBL" id="GU474842">
    <property type="protein sequence ID" value="ADI16631.1"/>
    <property type="molecule type" value="Genomic_DNA"/>
</dbReference>
<feature type="region of interest" description="Disordered" evidence="14">
    <location>
        <begin position="49"/>
        <end position="74"/>
    </location>
</feature>
<dbReference type="CDD" id="cd01121">
    <property type="entry name" value="RadA_SMS_N"/>
    <property type="match status" value="1"/>
</dbReference>
<keyword evidence="7 11" id="KW-0067">ATP-binding</keyword>
<dbReference type="SUPFAM" id="SSF52540">
    <property type="entry name" value="P-loop containing nucleoside triphosphate hydrolases"/>
    <property type="match status" value="1"/>
</dbReference>
<organism evidence="16">
    <name type="scientific">uncultured delta proteobacterium HF0010_01J10</name>
    <dbReference type="NCBI Taxonomy" id="710820"/>
    <lineage>
        <taxon>Bacteria</taxon>
        <taxon>Deltaproteobacteria</taxon>
        <taxon>environmental samples</taxon>
    </lineage>
</organism>
<comment type="function">
    <text evidence="13">DNA-dependent ATPase involved in processing of recombination intermediates, plays a role in repairing DNA breaks. Stimulates the branch migration of RecA-mediated strand transfer reactions, allowing the 3' invading strand to extend heteroduplex DNA faster. Binds ssDNA in the presence of ADP but not other nucleotides, has ATPase activity that is stimulated by ssDNA and various branched DNA structures, but inhibited by SSB. Does not have RecA's homology-searching function.</text>
</comment>
<dbReference type="InterPro" id="IPR004504">
    <property type="entry name" value="DNA_repair_RadA"/>
</dbReference>
<dbReference type="PANTHER" id="PTHR32472:SF10">
    <property type="entry name" value="DNA REPAIR PROTEIN RADA-LIKE PROTEIN"/>
    <property type="match status" value="1"/>
</dbReference>
<evidence type="ECO:0000256" key="14">
    <source>
        <dbReference type="SAM" id="MobiDB-lite"/>
    </source>
</evidence>
<evidence type="ECO:0000256" key="5">
    <source>
        <dbReference type="ARBA" id="ARBA00022801"/>
    </source>
</evidence>
<dbReference type="MEROPS" id="S16.A04"/>
<proteinExistence type="inferred from homology"/>
<evidence type="ECO:0000256" key="11">
    <source>
        <dbReference type="HAMAP-Rule" id="MF_01498"/>
    </source>
</evidence>
<evidence type="ECO:0000256" key="4">
    <source>
        <dbReference type="ARBA" id="ARBA00022771"/>
    </source>
</evidence>
<sequence>MVPQCDTTRRWRPVMPRIKTVYVCQSCGYVAPKWAGRCPDCKSWNTMMEEQRESSSKSSAKQRTSASLSRDQRPVRLVDVRADGEGEVRMRTGLAELDTVLGGGLVAGSLVLVGGDPGVGKSTLLLTAAERLAQRGAPILYVSGEESVQQVHLRAQRLGLGAPHLHLLSHTDFGHVESAIRSLKPTVVVLDSVQTVYLPQLPNIPGSVTQVREVAHRAMLLAKSTNTAVFLVGHVTKSGELAGPKVLEHFVDTVIHFEGDGRTPLRILRSVKNRFGPAGELGVFEMVDSGLQEVPDASARLLSERVLDAAGTAVVASLEGTRPLLTEVQALVGRAAPGNPARTCVGVDRQRVAMIAAILGKAGLHLHDRDLFVNAAGGVRLEETAADTAILAAIASSLRDQPLDPHTLVFGELGLVGEVRGVGHAQIRLKEAARHGFRRAIVPYTVDEAPPGLELVRVRSVRDLLAAL</sequence>
<dbReference type="InterPro" id="IPR041166">
    <property type="entry name" value="Rubredoxin_2"/>
</dbReference>
<evidence type="ECO:0000256" key="10">
    <source>
        <dbReference type="ARBA" id="ARBA00023204"/>
    </source>
</evidence>
<evidence type="ECO:0000256" key="7">
    <source>
        <dbReference type="ARBA" id="ARBA00022840"/>
    </source>
</evidence>
<keyword evidence="1 11" id="KW-0479">Metal-binding</keyword>
<dbReference type="InterPro" id="IPR014721">
    <property type="entry name" value="Ribsml_uS5_D2-typ_fold_subgr"/>
</dbReference>
<dbReference type="GO" id="GO:0005829">
    <property type="term" value="C:cytosol"/>
    <property type="evidence" value="ECO:0007669"/>
    <property type="project" value="TreeGrafter"/>
</dbReference>
<dbReference type="Pfam" id="PF13481">
    <property type="entry name" value="AAA_25"/>
    <property type="match status" value="1"/>
</dbReference>
<dbReference type="PANTHER" id="PTHR32472">
    <property type="entry name" value="DNA REPAIR PROTEIN RADA"/>
    <property type="match status" value="1"/>
</dbReference>
<keyword evidence="2 11" id="KW-0547">Nucleotide-binding</keyword>
<dbReference type="GO" id="GO:0003684">
    <property type="term" value="F:damaged DNA binding"/>
    <property type="evidence" value="ECO:0007669"/>
    <property type="project" value="InterPro"/>
</dbReference>
<evidence type="ECO:0000256" key="2">
    <source>
        <dbReference type="ARBA" id="ARBA00022741"/>
    </source>
</evidence>
<feature type="short sequence motif" description="RadA KNRFG motif" evidence="11">
    <location>
        <begin position="272"/>
        <end position="276"/>
    </location>
</feature>
<dbReference type="Gene3D" id="3.40.50.300">
    <property type="entry name" value="P-loop containing nucleotide triphosphate hydrolases"/>
    <property type="match status" value="1"/>
</dbReference>
<feature type="region of interest" description="Lon-protease-like" evidence="11">
    <location>
        <begin position="370"/>
        <end position="468"/>
    </location>
</feature>
<dbReference type="InterPro" id="IPR003593">
    <property type="entry name" value="AAA+_ATPase"/>
</dbReference>
<keyword evidence="4 13" id="KW-0863">Zinc-finger</keyword>